<dbReference type="OrthoDB" id="1421090at2759"/>
<evidence type="ECO:0000313" key="3">
    <source>
        <dbReference type="Proteomes" id="UP001153076"/>
    </source>
</evidence>
<evidence type="ECO:0000313" key="2">
    <source>
        <dbReference type="EMBL" id="KAJ8435680.1"/>
    </source>
</evidence>
<name>A0A9Q1K2N8_9CARY</name>
<keyword evidence="3" id="KW-1185">Reference proteome</keyword>
<sequence length="184" mass="21461">MFLFSKVYPNSTSSSESTDKTQRSDDPIDHFGVLFHIVLFQSVVIHVYFHTSWTMDFRVILDSHQKCYYQKHQTAFLLVEYLKLPGFTNEVRNPTGYERGMIPWKLLPQRFRFTDAVRNLTTQVVVGYIEITCMTKLLRSGSYHLILGDIIAWEKLYRLFKPGNAILTPLSPNHALEKWVEVAI</sequence>
<evidence type="ECO:0000256" key="1">
    <source>
        <dbReference type="SAM" id="MobiDB-lite"/>
    </source>
</evidence>
<proteinExistence type="predicted"/>
<accession>A0A9Q1K2N8</accession>
<dbReference type="Proteomes" id="UP001153076">
    <property type="component" value="Unassembled WGS sequence"/>
</dbReference>
<dbReference type="AlphaFoldDB" id="A0A9Q1K2N8"/>
<dbReference type="EMBL" id="JAKOGI010000395">
    <property type="protein sequence ID" value="KAJ8435680.1"/>
    <property type="molecule type" value="Genomic_DNA"/>
</dbReference>
<comment type="caution">
    <text evidence="2">The sequence shown here is derived from an EMBL/GenBank/DDBJ whole genome shotgun (WGS) entry which is preliminary data.</text>
</comment>
<reference evidence="2" key="1">
    <citation type="submission" date="2022-04" db="EMBL/GenBank/DDBJ databases">
        <title>Carnegiea gigantea Genome sequencing and assembly v2.</title>
        <authorList>
            <person name="Copetti D."/>
            <person name="Sanderson M.J."/>
            <person name="Burquez A."/>
            <person name="Wojciechowski M.F."/>
        </authorList>
    </citation>
    <scope>NUCLEOTIDE SEQUENCE</scope>
    <source>
        <strain evidence="2">SGP5-SGP5p</strain>
        <tissue evidence="2">Aerial part</tissue>
    </source>
</reference>
<feature type="region of interest" description="Disordered" evidence="1">
    <location>
        <begin position="1"/>
        <end position="24"/>
    </location>
</feature>
<protein>
    <submittedName>
        <fullName evidence="2">Uncharacterized protein</fullName>
    </submittedName>
</protein>
<organism evidence="2 3">
    <name type="scientific">Carnegiea gigantea</name>
    <dbReference type="NCBI Taxonomy" id="171969"/>
    <lineage>
        <taxon>Eukaryota</taxon>
        <taxon>Viridiplantae</taxon>
        <taxon>Streptophyta</taxon>
        <taxon>Embryophyta</taxon>
        <taxon>Tracheophyta</taxon>
        <taxon>Spermatophyta</taxon>
        <taxon>Magnoliopsida</taxon>
        <taxon>eudicotyledons</taxon>
        <taxon>Gunneridae</taxon>
        <taxon>Pentapetalae</taxon>
        <taxon>Caryophyllales</taxon>
        <taxon>Cactineae</taxon>
        <taxon>Cactaceae</taxon>
        <taxon>Cactoideae</taxon>
        <taxon>Echinocereeae</taxon>
        <taxon>Carnegiea</taxon>
    </lineage>
</organism>
<gene>
    <name evidence="2" type="ORF">Cgig2_014261</name>
</gene>